<accession>A0ABD1DZS2</accession>
<gene>
    <name evidence="1" type="ORF">ABEB36_015465</name>
</gene>
<sequence>MNGMELYNQLIESVHSDLIQLIREHPFISSAELEGLFGEMGCPFETYGLGPIEIVLRDIPEVLYCEGMGYCLDDEAIVIDGTDDEEQEVAGEGEEEMIEVVDSGCEDDTDMETDVDDIFVNDMEWNGEWDMCPDHPGGCYCYSDCEF</sequence>
<reference evidence="1 2" key="1">
    <citation type="submission" date="2024-05" db="EMBL/GenBank/DDBJ databases">
        <title>Genetic variation in Jamaican populations of the coffee berry borer (Hypothenemus hampei).</title>
        <authorList>
            <person name="Errbii M."/>
            <person name="Myrie A."/>
        </authorList>
    </citation>
    <scope>NUCLEOTIDE SEQUENCE [LARGE SCALE GENOMIC DNA]</scope>
    <source>
        <strain evidence="1">JA-Hopewell-2020-01-JO</strain>
        <tissue evidence="1">Whole body</tissue>
    </source>
</reference>
<organism evidence="1 2">
    <name type="scientific">Hypothenemus hampei</name>
    <name type="common">Coffee berry borer</name>
    <dbReference type="NCBI Taxonomy" id="57062"/>
    <lineage>
        <taxon>Eukaryota</taxon>
        <taxon>Metazoa</taxon>
        <taxon>Ecdysozoa</taxon>
        <taxon>Arthropoda</taxon>
        <taxon>Hexapoda</taxon>
        <taxon>Insecta</taxon>
        <taxon>Pterygota</taxon>
        <taxon>Neoptera</taxon>
        <taxon>Endopterygota</taxon>
        <taxon>Coleoptera</taxon>
        <taxon>Polyphaga</taxon>
        <taxon>Cucujiformia</taxon>
        <taxon>Curculionidae</taxon>
        <taxon>Scolytinae</taxon>
        <taxon>Hypothenemus</taxon>
    </lineage>
</organism>
<proteinExistence type="predicted"/>
<dbReference type="AlphaFoldDB" id="A0ABD1DZS2"/>
<comment type="caution">
    <text evidence="1">The sequence shown here is derived from an EMBL/GenBank/DDBJ whole genome shotgun (WGS) entry which is preliminary data.</text>
</comment>
<keyword evidence="2" id="KW-1185">Reference proteome</keyword>
<name>A0ABD1DZS2_HYPHA</name>
<dbReference type="Proteomes" id="UP001566132">
    <property type="component" value="Unassembled WGS sequence"/>
</dbReference>
<protein>
    <submittedName>
        <fullName evidence="1">Uncharacterized protein</fullName>
    </submittedName>
</protein>
<dbReference type="EMBL" id="JBDJPC010000017">
    <property type="protein sequence ID" value="KAL1487815.1"/>
    <property type="molecule type" value="Genomic_DNA"/>
</dbReference>
<evidence type="ECO:0000313" key="2">
    <source>
        <dbReference type="Proteomes" id="UP001566132"/>
    </source>
</evidence>
<evidence type="ECO:0000313" key="1">
    <source>
        <dbReference type="EMBL" id="KAL1487815.1"/>
    </source>
</evidence>